<dbReference type="Pfam" id="PF24584">
    <property type="entry name" value="Ig_CYK3_C"/>
    <property type="match status" value="1"/>
</dbReference>
<feature type="compositionally biased region" description="Polar residues" evidence="4">
    <location>
        <begin position="80"/>
        <end position="112"/>
    </location>
</feature>
<dbReference type="PROSITE" id="PS50002">
    <property type="entry name" value="SH3"/>
    <property type="match status" value="1"/>
</dbReference>
<evidence type="ECO:0000256" key="3">
    <source>
        <dbReference type="SAM" id="Coils"/>
    </source>
</evidence>
<dbReference type="SMART" id="SM00326">
    <property type="entry name" value="SH3"/>
    <property type="match status" value="1"/>
</dbReference>
<feature type="region of interest" description="Disordered" evidence="4">
    <location>
        <begin position="191"/>
        <end position="220"/>
    </location>
</feature>
<keyword evidence="3" id="KW-0175">Coiled coil</keyword>
<evidence type="ECO:0000259" key="5">
    <source>
        <dbReference type="PROSITE" id="PS50002"/>
    </source>
</evidence>
<evidence type="ECO:0000313" key="7">
    <source>
        <dbReference type="Proteomes" id="UP000001996"/>
    </source>
</evidence>
<dbReference type="GO" id="GO:0140278">
    <property type="term" value="P:mitotic division septum assembly"/>
    <property type="evidence" value="ECO:0007669"/>
    <property type="project" value="TreeGrafter"/>
</dbReference>
<dbReference type="VEuPathDB" id="FungiDB:LELG_00603"/>
<dbReference type="STRING" id="379508.A5DTB7"/>
<dbReference type="PANTHER" id="PTHR46333:SF2">
    <property type="entry name" value="CYTOKINESIS PROTEIN 3"/>
    <property type="match status" value="1"/>
</dbReference>
<evidence type="ECO:0000256" key="2">
    <source>
        <dbReference type="PROSITE-ProRule" id="PRU00192"/>
    </source>
</evidence>
<dbReference type="KEGG" id="lel:PVL30_000587"/>
<dbReference type="GeneID" id="5234778"/>
<dbReference type="GO" id="GO:0110085">
    <property type="term" value="C:mitotic actomyosin contractile ring"/>
    <property type="evidence" value="ECO:0007669"/>
    <property type="project" value="TreeGrafter"/>
</dbReference>
<dbReference type="InterPro" id="IPR052557">
    <property type="entry name" value="CAP/Cytokinesis_protein"/>
</dbReference>
<dbReference type="InterPro" id="IPR001452">
    <property type="entry name" value="SH3_domain"/>
</dbReference>
<keyword evidence="7" id="KW-1185">Reference proteome</keyword>
<dbReference type="AlphaFoldDB" id="A5DTB7"/>
<organism evidence="6 7">
    <name type="scientific">Lodderomyces elongisporus (strain ATCC 11503 / CBS 2605 / JCM 1781 / NBRC 1676 / NRRL YB-4239)</name>
    <name type="common">Yeast</name>
    <name type="synonym">Saccharomyces elongisporus</name>
    <dbReference type="NCBI Taxonomy" id="379508"/>
    <lineage>
        <taxon>Eukaryota</taxon>
        <taxon>Fungi</taxon>
        <taxon>Dikarya</taxon>
        <taxon>Ascomycota</taxon>
        <taxon>Saccharomycotina</taxon>
        <taxon>Pichiomycetes</taxon>
        <taxon>Debaryomycetaceae</taxon>
        <taxon>Candida/Lodderomyces clade</taxon>
        <taxon>Lodderomyces</taxon>
    </lineage>
</organism>
<feature type="region of interest" description="Disordered" evidence="4">
    <location>
        <begin position="287"/>
        <end position="423"/>
    </location>
</feature>
<feature type="region of interest" description="Disordered" evidence="4">
    <location>
        <begin position="231"/>
        <end position="250"/>
    </location>
</feature>
<name>A5DTB7_LODEL</name>
<feature type="coiled-coil region" evidence="3">
    <location>
        <begin position="463"/>
        <end position="527"/>
    </location>
</feature>
<dbReference type="OrthoDB" id="6129702at2759"/>
<reference evidence="6 7" key="1">
    <citation type="journal article" date="2009" name="Nature">
        <title>Evolution of pathogenicity and sexual reproduction in eight Candida genomes.</title>
        <authorList>
            <person name="Butler G."/>
            <person name="Rasmussen M.D."/>
            <person name="Lin M.F."/>
            <person name="Santos M.A."/>
            <person name="Sakthikumar S."/>
            <person name="Munro C.A."/>
            <person name="Rheinbay E."/>
            <person name="Grabherr M."/>
            <person name="Forche A."/>
            <person name="Reedy J.L."/>
            <person name="Agrafioti I."/>
            <person name="Arnaud M.B."/>
            <person name="Bates S."/>
            <person name="Brown A.J."/>
            <person name="Brunke S."/>
            <person name="Costanzo M.C."/>
            <person name="Fitzpatrick D.A."/>
            <person name="de Groot P.W."/>
            <person name="Harris D."/>
            <person name="Hoyer L.L."/>
            <person name="Hube B."/>
            <person name="Klis F.M."/>
            <person name="Kodira C."/>
            <person name="Lennard N."/>
            <person name="Logue M.E."/>
            <person name="Martin R."/>
            <person name="Neiman A.M."/>
            <person name="Nikolaou E."/>
            <person name="Quail M.A."/>
            <person name="Quinn J."/>
            <person name="Santos M.C."/>
            <person name="Schmitzberger F.F."/>
            <person name="Sherlock G."/>
            <person name="Shah P."/>
            <person name="Silverstein K.A."/>
            <person name="Skrzypek M.S."/>
            <person name="Soll D."/>
            <person name="Staggs R."/>
            <person name="Stansfield I."/>
            <person name="Stumpf M.P."/>
            <person name="Sudbery P.E."/>
            <person name="Srikantha T."/>
            <person name="Zeng Q."/>
            <person name="Berman J."/>
            <person name="Berriman M."/>
            <person name="Heitman J."/>
            <person name="Gow N.A."/>
            <person name="Lorenz M.C."/>
            <person name="Birren B.W."/>
            <person name="Kellis M."/>
            <person name="Cuomo C.A."/>
        </authorList>
    </citation>
    <scope>NUCLEOTIDE SEQUENCE [LARGE SCALE GENOMIC DNA]</scope>
    <source>
        <strain evidence="7">ATCC 11503 / BCRC 21390 / CBS 2605 / JCM 1781 / NBRC 1676 / NRRL YB-4239</strain>
    </source>
</reference>
<sequence>MSLPPLPFKVKTVVSWAGEEPGDLGFMEKELVDVYSIVDESWWSGKLRRNGAEGIFPKDYVQILDQGNFARTNAVPGAGASSSSLVTTPVKNDTNNRSGSGTPSYSRAGNQLKSPLQYPITNNSFQYASPSQRNAISKSTSQLHDYDYDYDYGYSKANTKQEMYKTPNYNSDSRIIKLKSPGYQVYEQYGSTTPQSRHTHSQQNLPNSKSKSGHSYNSRSYDDLLRQQSPAPVVEHNSAPSYKQKHSSLRKIPKEEEIIQEYKEIAKKRAQLEIELQKLKNGSFEQKLYKDAPKPSSPSRLNKTSLPGRYNDEFSLDSYNTQSDDMVRMNNRSRDDLSKKLSSIPSDDMDYVSISPGPKHYVSSYPSNTSPPAPPSPPPPPPLQKRTTIGDDLNGKAIYRNRSTSPSPSPSPPPPPRHKVDSVLNSKDYRGESLEMRMPFDGDDFKISSNQGDKRGYISEETYQQLYLQHEELKNSIKSLQSDVMNLSEMSATSAGSFMRHKYEKELQSTQSRMKELTMDVHNVEDLEAEDDADVTFELRLNVMDSVFESKKKNSNIFKKMLRKSTQDQLNPIERKLQQQDEIDWAAYKMDLNRMNSLTSSEKQGRTKRETRKEGNLIVKPLEYISEINTNETAINDALEIDLDSINYKKVESFASHYDITYDLNDFISDVSIKFHSSTLDKVRCVLHHLAKIRIVEESSAILQTKPKLSEVQLKGEASIFQINYIFKKILDALRIPSEVVLGFWKKPNEFYHNEQYVINHSWLSVLVHDSFRLIDIFNFVNPLVCNLQESTGQYNEFYFMAEPLSLVSTHIPSIIDLQHVTPPIDPSIAFYLPRTYSGFYKNRLQFANFNNALTRLNALEVFELELYVPKDVELFTLIKTSKVTTNDLTLCQVKWVNHKRMAKIKAILPHGESIGVLQIFAGPKGLQKHFDNIHELSIVIPLMHEGRSFDTKFVQRYPTVQSQNHDLYIIKPQTNKLVTKNSYTFEVEQYPSQGIDSRSAQIARDFKVVIESPLGKYFKLTRGDSGTAMAPFGVYSSTIKCQEAGLYRGLVIGDSGNSWYVFAQWESVNGHGSTH</sequence>
<dbReference type="InParanoid" id="A5DTB7"/>
<feature type="compositionally biased region" description="Polar residues" evidence="4">
    <location>
        <begin position="191"/>
        <end position="219"/>
    </location>
</feature>
<feature type="compositionally biased region" description="Pro residues" evidence="4">
    <location>
        <begin position="369"/>
        <end position="383"/>
    </location>
</feature>
<dbReference type="EMBL" id="CH981524">
    <property type="protein sequence ID" value="EDK42425.1"/>
    <property type="molecule type" value="Genomic_DNA"/>
</dbReference>
<feature type="region of interest" description="Disordered" evidence="4">
    <location>
        <begin position="75"/>
        <end position="112"/>
    </location>
</feature>
<proteinExistence type="predicted"/>
<dbReference type="SUPFAM" id="SSF50044">
    <property type="entry name" value="SH3-domain"/>
    <property type="match status" value="1"/>
</dbReference>
<dbReference type="Pfam" id="PF00018">
    <property type="entry name" value="SH3_1"/>
    <property type="match status" value="1"/>
</dbReference>
<dbReference type="PANTHER" id="PTHR46333">
    <property type="entry name" value="CYTOKINESIS PROTEIN 3"/>
    <property type="match status" value="1"/>
</dbReference>
<feature type="coiled-coil region" evidence="3">
    <location>
        <begin position="255"/>
        <end position="282"/>
    </location>
</feature>
<dbReference type="eggNOG" id="KOG4575">
    <property type="taxonomic scope" value="Eukaryota"/>
</dbReference>
<accession>A5DTB7</accession>
<evidence type="ECO:0000256" key="1">
    <source>
        <dbReference type="ARBA" id="ARBA00022443"/>
    </source>
</evidence>
<dbReference type="InterPro" id="IPR056409">
    <property type="entry name" value="Ig_CYK3_C"/>
</dbReference>
<dbReference type="OMA" id="ETWYFLA"/>
<evidence type="ECO:0000256" key="4">
    <source>
        <dbReference type="SAM" id="MobiDB-lite"/>
    </source>
</evidence>
<dbReference type="Gene3D" id="2.30.30.40">
    <property type="entry name" value="SH3 Domains"/>
    <property type="match status" value="1"/>
</dbReference>
<dbReference type="GO" id="GO:0030447">
    <property type="term" value="P:filamentous growth"/>
    <property type="evidence" value="ECO:0007669"/>
    <property type="project" value="UniProtKB-ARBA"/>
</dbReference>
<dbReference type="FunCoup" id="A5DTB7">
    <property type="interactions" value="39"/>
</dbReference>
<evidence type="ECO:0000313" key="6">
    <source>
        <dbReference type="EMBL" id="EDK42425.1"/>
    </source>
</evidence>
<keyword evidence="1 2" id="KW-0728">SH3 domain</keyword>
<protein>
    <recommendedName>
        <fullName evidence="5">SH3 domain-containing protein</fullName>
    </recommendedName>
</protein>
<dbReference type="HOGENOM" id="CLU_008674_0_0_1"/>
<dbReference type="Proteomes" id="UP000001996">
    <property type="component" value="Unassembled WGS sequence"/>
</dbReference>
<feature type="domain" description="SH3" evidence="5">
    <location>
        <begin position="5"/>
        <end position="66"/>
    </location>
</feature>
<dbReference type="InterPro" id="IPR036028">
    <property type="entry name" value="SH3-like_dom_sf"/>
</dbReference>
<gene>
    <name evidence="6" type="ORF">LELG_00603</name>
</gene>